<name>A0A1F7I9I5_9BACT</name>
<dbReference type="Proteomes" id="UP000179024">
    <property type="component" value="Unassembled WGS sequence"/>
</dbReference>
<evidence type="ECO:0000313" key="2">
    <source>
        <dbReference type="Proteomes" id="UP000179024"/>
    </source>
</evidence>
<gene>
    <name evidence="1" type="ORF">A3F34_00865</name>
</gene>
<sequence length="154" mass="17580">MGEQRELPTTRMESSKGIEVLFGDEVTYTNPFDEEDTGPAVVIDIQSRSNLLVARLLEVEPSSKIRRVAHRLHLTGAQEAPMVALVQPFQANINTLVIPKDISPWSRGKIYSAYRRGLVLDLKAGMSKEELYRRIERKKSLKNEEQRSGRFVHF</sequence>
<dbReference type="EMBL" id="MGAE01000007">
    <property type="protein sequence ID" value="OGK40021.1"/>
    <property type="molecule type" value="Genomic_DNA"/>
</dbReference>
<evidence type="ECO:0000313" key="1">
    <source>
        <dbReference type="EMBL" id="OGK40021.1"/>
    </source>
</evidence>
<comment type="caution">
    <text evidence="1">The sequence shown here is derived from an EMBL/GenBank/DDBJ whole genome shotgun (WGS) entry which is preliminary data.</text>
</comment>
<protein>
    <submittedName>
        <fullName evidence="1">Uncharacterized protein</fullName>
    </submittedName>
</protein>
<proteinExistence type="predicted"/>
<accession>A0A1F7I9I5</accession>
<dbReference type="AlphaFoldDB" id="A0A1F7I9I5"/>
<reference evidence="1 2" key="1">
    <citation type="journal article" date="2016" name="Nat. Commun.">
        <title>Thousands of microbial genomes shed light on interconnected biogeochemical processes in an aquifer system.</title>
        <authorList>
            <person name="Anantharaman K."/>
            <person name="Brown C.T."/>
            <person name="Hug L.A."/>
            <person name="Sharon I."/>
            <person name="Castelle C.J."/>
            <person name="Probst A.J."/>
            <person name="Thomas B.C."/>
            <person name="Singh A."/>
            <person name="Wilkins M.J."/>
            <person name="Karaoz U."/>
            <person name="Brodie E.L."/>
            <person name="Williams K.H."/>
            <person name="Hubbard S.S."/>
            <person name="Banfield J.F."/>
        </authorList>
    </citation>
    <scope>NUCLEOTIDE SEQUENCE [LARGE SCALE GENOMIC DNA]</scope>
</reference>
<organism evidence="1 2">
    <name type="scientific">Candidatus Roizmanbacteria bacterium RIFCSPHIGHO2_12_FULL_44_10</name>
    <dbReference type="NCBI Taxonomy" id="1802054"/>
    <lineage>
        <taxon>Bacteria</taxon>
        <taxon>Candidatus Roizmaniibacteriota</taxon>
    </lineage>
</organism>